<evidence type="ECO:0000313" key="1">
    <source>
        <dbReference type="EMBL" id="PTQ95837.1"/>
    </source>
</evidence>
<evidence type="ECO:0000313" key="2">
    <source>
        <dbReference type="Proteomes" id="UP000244168"/>
    </source>
</evidence>
<proteinExistence type="predicted"/>
<dbReference type="EMBL" id="QAOQ01000005">
    <property type="protein sequence ID" value="PTQ95837.1"/>
    <property type="molecule type" value="Genomic_DNA"/>
</dbReference>
<dbReference type="OrthoDB" id="1521841at2"/>
<sequence length="167" mass="18538">MKPPYLLLYAVLLCFTSCIRKSSDYQTTYYPVMMTREALEKSVSFHPAAPIDTPSKVYYQSNYILILQQGKGVHVIDNSTPSRPVNRGYISIPGCLDVAIKDNTLYANNAVDIVAIDLSNIGSSTVTVAKRVKNIFNEMSSPDEKSLPDEFSVANRPPNSVIVGWEK</sequence>
<organism evidence="1 2">
    <name type="scientific">Mucilaginibacter yixingensis</name>
    <dbReference type="NCBI Taxonomy" id="1295612"/>
    <lineage>
        <taxon>Bacteria</taxon>
        <taxon>Pseudomonadati</taxon>
        <taxon>Bacteroidota</taxon>
        <taxon>Sphingobacteriia</taxon>
        <taxon>Sphingobacteriales</taxon>
        <taxon>Sphingobacteriaceae</taxon>
        <taxon>Mucilaginibacter</taxon>
    </lineage>
</organism>
<protein>
    <recommendedName>
        <fullName evidence="3">LVIVD repeat-containing protein</fullName>
    </recommendedName>
</protein>
<dbReference type="RefSeq" id="WP_107829327.1">
    <property type="nucleotide sequence ID" value="NZ_CP160205.1"/>
</dbReference>
<dbReference type="Proteomes" id="UP000244168">
    <property type="component" value="Unassembled WGS sequence"/>
</dbReference>
<keyword evidence="2" id="KW-1185">Reference proteome</keyword>
<gene>
    <name evidence="1" type="ORF">C8P68_105348</name>
</gene>
<name>A0A2T5J8Q0_9SPHI</name>
<reference evidence="1 2" key="1">
    <citation type="submission" date="2018-04" db="EMBL/GenBank/DDBJ databases">
        <title>Genomic Encyclopedia of Archaeal and Bacterial Type Strains, Phase II (KMG-II): from individual species to whole genera.</title>
        <authorList>
            <person name="Goeker M."/>
        </authorList>
    </citation>
    <scope>NUCLEOTIDE SEQUENCE [LARGE SCALE GENOMIC DNA]</scope>
    <source>
        <strain evidence="1 2">DSM 26809</strain>
    </source>
</reference>
<comment type="caution">
    <text evidence="1">The sequence shown here is derived from an EMBL/GenBank/DDBJ whole genome shotgun (WGS) entry which is preliminary data.</text>
</comment>
<evidence type="ECO:0008006" key="3">
    <source>
        <dbReference type="Google" id="ProtNLM"/>
    </source>
</evidence>
<dbReference type="AlphaFoldDB" id="A0A2T5J8Q0"/>
<accession>A0A2T5J8Q0</accession>